<dbReference type="RefSeq" id="WP_039338594.1">
    <property type="nucleotide sequence ID" value="NZ_JRVC01000038.1"/>
</dbReference>
<keyword evidence="2" id="KW-0645">Protease</keyword>
<reference evidence="5 6" key="1">
    <citation type="submission" date="2014-10" db="EMBL/GenBank/DDBJ databases">
        <title>Draft genome sequence of Novosphingobium subterraneum DSM 12447.</title>
        <authorList>
            <person name="Gan H.M."/>
            <person name="Gan H.Y."/>
            <person name="Savka M.A."/>
        </authorList>
    </citation>
    <scope>NUCLEOTIDE SEQUENCE [LARGE SCALE GENOMIC DNA]</scope>
    <source>
        <strain evidence="5 6">DSM 12447</strain>
    </source>
</reference>
<protein>
    <submittedName>
        <fullName evidence="5">Prohead peptidase</fullName>
    </submittedName>
</protein>
<feature type="domain" description="Prohead serine protease" evidence="4">
    <location>
        <begin position="7"/>
        <end position="134"/>
    </location>
</feature>
<name>A0A0B8Z5Y7_9SPHN</name>
<dbReference type="GO" id="GO:0006508">
    <property type="term" value="P:proteolysis"/>
    <property type="evidence" value="ECO:0007669"/>
    <property type="project" value="UniProtKB-KW"/>
</dbReference>
<dbReference type="EMBL" id="JRVC01000038">
    <property type="protein sequence ID" value="KHS41644.1"/>
    <property type="molecule type" value="Genomic_DNA"/>
</dbReference>
<dbReference type="STRING" id="48936.NJ75_04597"/>
<evidence type="ECO:0000313" key="5">
    <source>
        <dbReference type="EMBL" id="KHS41644.1"/>
    </source>
</evidence>
<organism evidence="5 6">
    <name type="scientific">Novosphingobium subterraneum</name>
    <dbReference type="NCBI Taxonomy" id="48936"/>
    <lineage>
        <taxon>Bacteria</taxon>
        <taxon>Pseudomonadati</taxon>
        <taxon>Pseudomonadota</taxon>
        <taxon>Alphaproteobacteria</taxon>
        <taxon>Sphingomonadales</taxon>
        <taxon>Sphingomonadaceae</taxon>
        <taxon>Novosphingobium</taxon>
    </lineage>
</organism>
<proteinExistence type="predicted"/>
<dbReference type="SUPFAM" id="SSF50789">
    <property type="entry name" value="Herpes virus serine proteinase, assemblin"/>
    <property type="match status" value="1"/>
</dbReference>
<evidence type="ECO:0000259" key="4">
    <source>
        <dbReference type="Pfam" id="PF04586"/>
    </source>
</evidence>
<dbReference type="InterPro" id="IPR054613">
    <property type="entry name" value="Peptidase_S78_dom"/>
</dbReference>
<dbReference type="InterPro" id="IPR006433">
    <property type="entry name" value="Prohead_protease"/>
</dbReference>
<dbReference type="Pfam" id="PF04586">
    <property type="entry name" value="Peptidase_S78"/>
    <property type="match status" value="1"/>
</dbReference>
<dbReference type="GO" id="GO:0008233">
    <property type="term" value="F:peptidase activity"/>
    <property type="evidence" value="ECO:0007669"/>
    <property type="project" value="UniProtKB-KW"/>
</dbReference>
<evidence type="ECO:0000256" key="2">
    <source>
        <dbReference type="ARBA" id="ARBA00022670"/>
    </source>
</evidence>
<comment type="caution">
    <text evidence="5">The sequence shown here is derived from an EMBL/GenBank/DDBJ whole genome shotgun (WGS) entry which is preliminary data.</text>
</comment>
<evidence type="ECO:0000313" key="6">
    <source>
        <dbReference type="Proteomes" id="UP000031338"/>
    </source>
</evidence>
<dbReference type="NCBIfam" id="TIGR01543">
    <property type="entry name" value="proheadase_HK97"/>
    <property type="match status" value="1"/>
</dbReference>
<evidence type="ECO:0000256" key="1">
    <source>
        <dbReference type="ARBA" id="ARBA00022612"/>
    </source>
</evidence>
<gene>
    <name evidence="5" type="ORF">NJ75_04597</name>
</gene>
<keyword evidence="6" id="KW-1185">Reference proteome</keyword>
<keyword evidence="1" id="KW-1188">Viral release from host cell</keyword>
<keyword evidence="3" id="KW-0378">Hydrolase</keyword>
<evidence type="ECO:0000256" key="3">
    <source>
        <dbReference type="ARBA" id="ARBA00022801"/>
    </source>
</evidence>
<dbReference type="AlphaFoldDB" id="A0A0B8Z5Y7"/>
<sequence>MSAPVRFAGYAAIFRKRDSGGDTILPGAFKGSLERRLAEGLKLPLLWQHRPDQRIGWIESAGEDERGLRVVARIDAADSAAARALKNGAVDGLSFGYRVLKGRALPGGRELEDLDLFEVSLVTRPMQPLARVHYVEPEAG</sequence>
<dbReference type="PATRIC" id="fig|48936.3.peg.4631"/>
<accession>A0A0B8Z5Y7</accession>
<dbReference type="Proteomes" id="UP000031338">
    <property type="component" value="Unassembled WGS sequence"/>
</dbReference>